<keyword evidence="5 7" id="KW-0687">Ribonucleoprotein</keyword>
<evidence type="ECO:0000256" key="5">
    <source>
        <dbReference type="ARBA" id="ARBA00023274"/>
    </source>
</evidence>
<evidence type="ECO:0000256" key="3">
    <source>
        <dbReference type="ARBA" id="ARBA00022884"/>
    </source>
</evidence>
<sequence length="199" mass="22881">MRIGPRYKRARRLGADIFPKTDSPKYAIRAGKALVKGYGRSEFGAQLKEKQRARFFYGISERQFSRYVKNAIAKKSERDDEALYTELETRLDNVIYRFGIAPSRQAARQYVSHGHFTVAGVRVTVPSYRTRIGDVIRLRKGSESKRPFTALTDLLRDHEAPLWLRFDAQKGEGVVVGNPNLVKNQLPFNIAAILEFYRR</sequence>
<dbReference type="HAMAP" id="MF_01306_B">
    <property type="entry name" value="Ribosomal_uS4_B"/>
    <property type="match status" value="1"/>
</dbReference>
<evidence type="ECO:0000256" key="4">
    <source>
        <dbReference type="ARBA" id="ARBA00022980"/>
    </source>
</evidence>
<dbReference type="EMBL" id="MHRJ01000014">
    <property type="protein sequence ID" value="OHA23172.1"/>
    <property type="molecule type" value="Genomic_DNA"/>
</dbReference>
<dbReference type="InterPro" id="IPR002942">
    <property type="entry name" value="S4_RNA-bd"/>
</dbReference>
<evidence type="ECO:0000256" key="1">
    <source>
        <dbReference type="ARBA" id="ARBA00007465"/>
    </source>
</evidence>
<dbReference type="InterPro" id="IPR022801">
    <property type="entry name" value="Ribosomal_uS4"/>
</dbReference>
<evidence type="ECO:0000313" key="10">
    <source>
        <dbReference type="EMBL" id="OHA23172.1"/>
    </source>
</evidence>
<protein>
    <recommendedName>
        <fullName evidence="6 7">Small ribosomal subunit protein uS4</fullName>
    </recommendedName>
</protein>
<dbReference type="Pfam" id="PF00163">
    <property type="entry name" value="Ribosomal_S4"/>
    <property type="match status" value="1"/>
</dbReference>
<dbReference type="AlphaFoldDB" id="A0A1G2MJK5"/>
<evidence type="ECO:0000256" key="2">
    <source>
        <dbReference type="ARBA" id="ARBA00022730"/>
    </source>
</evidence>
<dbReference type="PANTHER" id="PTHR11831">
    <property type="entry name" value="30S 40S RIBOSOMAL PROTEIN"/>
    <property type="match status" value="1"/>
</dbReference>
<comment type="similarity">
    <text evidence="1 7">Belongs to the universal ribosomal protein uS4 family.</text>
</comment>
<comment type="caution">
    <text evidence="10">The sequence shown here is derived from an EMBL/GenBank/DDBJ whole genome shotgun (WGS) entry which is preliminary data.</text>
</comment>
<dbReference type="Gene3D" id="3.10.290.10">
    <property type="entry name" value="RNA-binding S4 domain"/>
    <property type="match status" value="1"/>
</dbReference>
<dbReference type="GO" id="GO:0006412">
    <property type="term" value="P:translation"/>
    <property type="evidence" value="ECO:0007669"/>
    <property type="project" value="UniProtKB-UniRule"/>
</dbReference>
<evidence type="ECO:0000259" key="8">
    <source>
        <dbReference type="SMART" id="SM00363"/>
    </source>
</evidence>
<comment type="function">
    <text evidence="7">With S5 and S12 plays an important role in translational accuracy.</text>
</comment>
<dbReference type="InterPro" id="IPR036986">
    <property type="entry name" value="S4_RNA-bd_sf"/>
</dbReference>
<dbReference type="Gene3D" id="1.10.1050.10">
    <property type="entry name" value="Ribosomal Protein S4 Delta 41, Chain A, domain 1"/>
    <property type="match status" value="1"/>
</dbReference>
<dbReference type="SUPFAM" id="SSF55174">
    <property type="entry name" value="Alpha-L RNA-binding motif"/>
    <property type="match status" value="1"/>
</dbReference>
<dbReference type="CDD" id="cd00165">
    <property type="entry name" value="S4"/>
    <property type="match status" value="1"/>
</dbReference>
<feature type="domain" description="Small ribosomal subunit protein uS4 N-terminal" evidence="9">
    <location>
        <begin position="1"/>
        <end position="88"/>
    </location>
</feature>
<dbReference type="NCBIfam" id="NF003717">
    <property type="entry name" value="PRK05327.1"/>
    <property type="match status" value="1"/>
</dbReference>
<gene>
    <name evidence="7" type="primary">rpsD</name>
    <name evidence="10" type="ORF">A2W52_04675</name>
</gene>
<dbReference type="GO" id="GO:0019843">
    <property type="term" value="F:rRNA binding"/>
    <property type="evidence" value="ECO:0007669"/>
    <property type="project" value="UniProtKB-UniRule"/>
</dbReference>
<dbReference type="Proteomes" id="UP000176493">
    <property type="component" value="Unassembled WGS sequence"/>
</dbReference>
<comment type="function">
    <text evidence="7">One of the primary rRNA binding proteins, it binds directly to 16S rRNA where it nucleates assembly of the body of the 30S subunit.</text>
</comment>
<organism evidence="10 11">
    <name type="scientific">Candidatus Taylorbacteria bacterium RIFCSPHIGHO2_02_49_25</name>
    <dbReference type="NCBI Taxonomy" id="1802305"/>
    <lineage>
        <taxon>Bacteria</taxon>
        <taxon>Candidatus Tayloriibacteriota</taxon>
    </lineage>
</organism>
<dbReference type="SMART" id="SM01390">
    <property type="entry name" value="Ribosomal_S4"/>
    <property type="match status" value="1"/>
</dbReference>
<dbReference type="PANTHER" id="PTHR11831:SF4">
    <property type="entry name" value="SMALL RIBOSOMAL SUBUNIT PROTEIN US4M"/>
    <property type="match status" value="1"/>
</dbReference>
<evidence type="ECO:0000313" key="11">
    <source>
        <dbReference type="Proteomes" id="UP000176493"/>
    </source>
</evidence>
<dbReference type="GO" id="GO:0003735">
    <property type="term" value="F:structural constituent of ribosome"/>
    <property type="evidence" value="ECO:0007669"/>
    <property type="project" value="InterPro"/>
</dbReference>
<dbReference type="FunFam" id="3.10.290.10:FF:000001">
    <property type="entry name" value="30S ribosomal protein S4"/>
    <property type="match status" value="1"/>
</dbReference>
<dbReference type="GO" id="GO:0042274">
    <property type="term" value="P:ribosomal small subunit biogenesis"/>
    <property type="evidence" value="ECO:0007669"/>
    <property type="project" value="TreeGrafter"/>
</dbReference>
<keyword evidence="2 7" id="KW-0699">rRNA-binding</keyword>
<proteinExistence type="inferred from homology"/>
<keyword evidence="4 7" id="KW-0689">Ribosomal protein</keyword>
<accession>A0A1G2MJK5</accession>
<dbReference type="Pfam" id="PF01479">
    <property type="entry name" value="S4"/>
    <property type="match status" value="1"/>
</dbReference>
<dbReference type="GO" id="GO:0015935">
    <property type="term" value="C:small ribosomal subunit"/>
    <property type="evidence" value="ECO:0007669"/>
    <property type="project" value="InterPro"/>
</dbReference>
<dbReference type="PROSITE" id="PS50889">
    <property type="entry name" value="S4"/>
    <property type="match status" value="1"/>
</dbReference>
<feature type="domain" description="RNA-binding S4" evidence="8">
    <location>
        <begin position="89"/>
        <end position="152"/>
    </location>
</feature>
<comment type="subunit">
    <text evidence="7">Part of the 30S ribosomal subunit. Contacts protein S5. The interaction surface between S4 and S5 is involved in control of translational fidelity.</text>
</comment>
<evidence type="ECO:0000259" key="9">
    <source>
        <dbReference type="SMART" id="SM01390"/>
    </source>
</evidence>
<reference evidence="10 11" key="1">
    <citation type="journal article" date="2016" name="Nat. Commun.">
        <title>Thousands of microbial genomes shed light on interconnected biogeochemical processes in an aquifer system.</title>
        <authorList>
            <person name="Anantharaman K."/>
            <person name="Brown C.T."/>
            <person name="Hug L.A."/>
            <person name="Sharon I."/>
            <person name="Castelle C.J."/>
            <person name="Probst A.J."/>
            <person name="Thomas B.C."/>
            <person name="Singh A."/>
            <person name="Wilkins M.J."/>
            <person name="Karaoz U."/>
            <person name="Brodie E.L."/>
            <person name="Williams K.H."/>
            <person name="Hubbard S.S."/>
            <person name="Banfield J.F."/>
        </authorList>
    </citation>
    <scope>NUCLEOTIDE SEQUENCE [LARGE SCALE GENOMIC DNA]</scope>
</reference>
<dbReference type="InterPro" id="IPR001912">
    <property type="entry name" value="Ribosomal_uS4_N"/>
</dbReference>
<dbReference type="SMART" id="SM00363">
    <property type="entry name" value="S4"/>
    <property type="match status" value="1"/>
</dbReference>
<evidence type="ECO:0000256" key="7">
    <source>
        <dbReference type="HAMAP-Rule" id="MF_01306"/>
    </source>
</evidence>
<name>A0A1G2MJK5_9BACT</name>
<evidence type="ECO:0000256" key="6">
    <source>
        <dbReference type="ARBA" id="ARBA00035254"/>
    </source>
</evidence>
<dbReference type="InterPro" id="IPR005709">
    <property type="entry name" value="Ribosomal_uS4_bac-type"/>
</dbReference>
<keyword evidence="3 7" id="KW-0694">RNA-binding</keyword>